<comment type="caution">
    <text evidence="4">The sequence shown here is derived from an EMBL/GenBank/DDBJ whole genome shotgun (WGS) entry which is preliminary data.</text>
</comment>
<gene>
    <name evidence="4" type="ORF">IAD16_00665</name>
</gene>
<dbReference type="Gene3D" id="3.40.50.300">
    <property type="entry name" value="P-loop containing nucleotide triphosphate hydrolases"/>
    <property type="match status" value="1"/>
</dbReference>
<accession>A0A9D1I252</accession>
<dbReference type="SMART" id="SM00382">
    <property type="entry name" value="AAA"/>
    <property type="match status" value="1"/>
</dbReference>
<reference evidence="4" key="2">
    <citation type="journal article" date="2021" name="PeerJ">
        <title>Extensive microbial diversity within the chicken gut microbiome revealed by metagenomics and culture.</title>
        <authorList>
            <person name="Gilroy R."/>
            <person name="Ravi A."/>
            <person name="Getino M."/>
            <person name="Pursley I."/>
            <person name="Horton D.L."/>
            <person name="Alikhan N.F."/>
            <person name="Baker D."/>
            <person name="Gharbi K."/>
            <person name="Hall N."/>
            <person name="Watson M."/>
            <person name="Adriaenssens E.M."/>
            <person name="Foster-Nyarko E."/>
            <person name="Jarju S."/>
            <person name="Secka A."/>
            <person name="Antonio M."/>
            <person name="Oren A."/>
            <person name="Chaudhuri R.R."/>
            <person name="La Ragione R."/>
            <person name="Hildebrand F."/>
            <person name="Pallen M.J."/>
        </authorList>
    </citation>
    <scope>NUCLEOTIDE SEQUENCE</scope>
    <source>
        <strain evidence="4">11300</strain>
    </source>
</reference>
<evidence type="ECO:0000256" key="1">
    <source>
        <dbReference type="ARBA" id="ARBA00022741"/>
    </source>
</evidence>
<evidence type="ECO:0000313" key="5">
    <source>
        <dbReference type="Proteomes" id="UP000824091"/>
    </source>
</evidence>
<evidence type="ECO:0000259" key="3">
    <source>
        <dbReference type="PROSITE" id="PS50045"/>
    </source>
</evidence>
<proteinExistence type="predicted"/>
<dbReference type="InterPro" id="IPR002078">
    <property type="entry name" value="Sigma_54_int"/>
</dbReference>
<dbReference type="InterPro" id="IPR003593">
    <property type="entry name" value="AAA+_ATPase"/>
</dbReference>
<dbReference type="InterPro" id="IPR027417">
    <property type="entry name" value="P-loop_NTPase"/>
</dbReference>
<dbReference type="FunFam" id="3.40.50.300:FF:000006">
    <property type="entry name" value="DNA-binding transcriptional regulator NtrC"/>
    <property type="match status" value="1"/>
</dbReference>
<dbReference type="InterPro" id="IPR025662">
    <property type="entry name" value="Sigma_54_int_dom_ATP-bd_1"/>
</dbReference>
<protein>
    <submittedName>
        <fullName evidence="4">Sigma 54-interacting transcriptional regulator</fullName>
    </submittedName>
</protein>
<keyword evidence="2" id="KW-0067">ATP-binding</keyword>
<dbReference type="PANTHER" id="PTHR32071:SF57">
    <property type="entry name" value="C4-DICARBOXYLATE TRANSPORT TRANSCRIPTIONAL REGULATORY PROTEIN DCTD"/>
    <property type="match status" value="1"/>
</dbReference>
<feature type="domain" description="Sigma-54 factor interaction" evidence="3">
    <location>
        <begin position="338"/>
        <end position="546"/>
    </location>
</feature>
<dbReference type="PANTHER" id="PTHR32071">
    <property type="entry name" value="TRANSCRIPTIONAL REGULATORY PROTEIN"/>
    <property type="match status" value="1"/>
</dbReference>
<dbReference type="AlphaFoldDB" id="A0A9D1I252"/>
<dbReference type="CDD" id="cd00009">
    <property type="entry name" value="AAA"/>
    <property type="match status" value="1"/>
</dbReference>
<dbReference type="GO" id="GO:0005524">
    <property type="term" value="F:ATP binding"/>
    <property type="evidence" value="ECO:0007669"/>
    <property type="project" value="UniProtKB-KW"/>
</dbReference>
<dbReference type="EMBL" id="DVMO01000006">
    <property type="protein sequence ID" value="HIU26878.1"/>
    <property type="molecule type" value="Genomic_DNA"/>
</dbReference>
<dbReference type="PROSITE" id="PS50045">
    <property type="entry name" value="SIGMA54_INTERACT_4"/>
    <property type="match status" value="1"/>
</dbReference>
<name>A0A9D1I252_9FIRM</name>
<dbReference type="Pfam" id="PF00158">
    <property type="entry name" value="Sigma54_activat"/>
    <property type="match status" value="1"/>
</dbReference>
<dbReference type="PROSITE" id="PS00675">
    <property type="entry name" value="SIGMA54_INTERACT_1"/>
    <property type="match status" value="1"/>
</dbReference>
<evidence type="ECO:0000313" key="4">
    <source>
        <dbReference type="EMBL" id="HIU26878.1"/>
    </source>
</evidence>
<dbReference type="Proteomes" id="UP000824091">
    <property type="component" value="Unassembled WGS sequence"/>
</dbReference>
<dbReference type="GO" id="GO:0006355">
    <property type="term" value="P:regulation of DNA-templated transcription"/>
    <property type="evidence" value="ECO:0007669"/>
    <property type="project" value="InterPro"/>
</dbReference>
<keyword evidence="1" id="KW-0547">Nucleotide-binding</keyword>
<organism evidence="4 5">
    <name type="scientific">Candidatus Fimisoma avicola</name>
    <dbReference type="NCBI Taxonomy" id="2840826"/>
    <lineage>
        <taxon>Bacteria</taxon>
        <taxon>Bacillati</taxon>
        <taxon>Bacillota</taxon>
        <taxon>Clostridia</taxon>
        <taxon>Eubacteriales</taxon>
        <taxon>Candidatus Fimisoma</taxon>
    </lineage>
</organism>
<evidence type="ECO:0000256" key="2">
    <source>
        <dbReference type="ARBA" id="ARBA00022840"/>
    </source>
</evidence>
<reference evidence="4" key="1">
    <citation type="submission" date="2020-10" db="EMBL/GenBank/DDBJ databases">
        <authorList>
            <person name="Gilroy R."/>
        </authorList>
    </citation>
    <scope>NUCLEOTIDE SEQUENCE</scope>
    <source>
        <strain evidence="4">11300</strain>
    </source>
</reference>
<sequence length="632" mass="71755">MKEVAIFYRDRENPEAIKHLEDNFYDVLGGYIHITNYYTNEFEPGQQIDADVYILCYEESLIDLLGHIDDFTKIVVMKRNIKQQYLQPVIDLPAGTSVLVVNDSRESILQTMYMIYELGVSHIKLIPFEPLVSQSNGYESIDTAIVTEMSEHLVPPHIKNVLNIHNRDVSFETFRKVISVLGLNNAHIHGSLLRKIRDELDTGADYINSFLSNFLKDSMLDNIINDSSRLIILVGKNDQVHFINEMAYGVFQIECGQTFPEKEILPARLLELKSFRDELIKFNGINYMAEKTDISLMDEHVGSYLILQNENDLREKESNMSRMLRQTGFYARYTFSDIIHRSAPMRTCIDMAKKAALSDYTILIRGESGTGKELLAQSIHNHSARKKYPFVAVNCAAIPENLLESELFGYEEGSFTGASKGGKPGLFEHAKHGTIFLDEIGDISPNLQTRLLRVIQEKQIMRVGSGKIVDIDARIIAATNADLEKKVANGDFREDLFFRLNVIPLSIVPLRHRKDDILPLLKVFLGRQFGLLSPADRRILMEYGWPEMSGNWKTLHHTSGPWGRSPAIFRASVPATSPMTVSAGRISHVMALPPSRQSERQPGSAPCHTFCHRQELHTFFRHRKGCAHGQTC</sequence>
<dbReference type="SUPFAM" id="SSF52540">
    <property type="entry name" value="P-loop containing nucleoside triphosphate hydrolases"/>
    <property type="match status" value="1"/>
</dbReference>